<comment type="caution">
    <text evidence="1">The sequence shown here is derived from an EMBL/GenBank/DDBJ whole genome shotgun (WGS) entry which is preliminary data.</text>
</comment>
<reference evidence="1" key="1">
    <citation type="submission" date="2020-03" db="EMBL/GenBank/DDBJ databases">
        <title>Hybrid Assembly of Korean Phytophthora infestans isolates.</title>
        <authorList>
            <person name="Prokchorchik M."/>
            <person name="Lee Y."/>
            <person name="Seo J."/>
            <person name="Cho J.-H."/>
            <person name="Park Y.-E."/>
            <person name="Jang D.-C."/>
            <person name="Im J.-S."/>
            <person name="Choi J.-G."/>
            <person name="Park H.-J."/>
            <person name="Lee G.-B."/>
            <person name="Lee Y.-G."/>
            <person name="Hong S.-Y."/>
            <person name="Cho K."/>
            <person name="Sohn K.H."/>
        </authorList>
    </citation>
    <scope>NUCLEOTIDE SEQUENCE</scope>
    <source>
        <strain evidence="1">KR_2_A2</strain>
    </source>
</reference>
<dbReference type="Proteomes" id="UP000704712">
    <property type="component" value="Unassembled WGS sequence"/>
</dbReference>
<evidence type="ECO:0000313" key="2">
    <source>
        <dbReference type="Proteomes" id="UP000704712"/>
    </source>
</evidence>
<gene>
    <name evidence="1" type="ORF">GN958_ATG12194</name>
</gene>
<protein>
    <submittedName>
        <fullName evidence="1">Uncharacterized protein</fullName>
    </submittedName>
</protein>
<dbReference type="EMBL" id="JAACNO010001654">
    <property type="protein sequence ID" value="KAF4138619.1"/>
    <property type="molecule type" value="Genomic_DNA"/>
</dbReference>
<evidence type="ECO:0000313" key="1">
    <source>
        <dbReference type="EMBL" id="KAF4138619.1"/>
    </source>
</evidence>
<accession>A0A8S9UH74</accession>
<proteinExistence type="predicted"/>
<organism evidence="1 2">
    <name type="scientific">Phytophthora infestans</name>
    <name type="common">Potato late blight agent</name>
    <name type="synonym">Botrytis infestans</name>
    <dbReference type="NCBI Taxonomy" id="4787"/>
    <lineage>
        <taxon>Eukaryota</taxon>
        <taxon>Sar</taxon>
        <taxon>Stramenopiles</taxon>
        <taxon>Oomycota</taxon>
        <taxon>Peronosporomycetes</taxon>
        <taxon>Peronosporales</taxon>
        <taxon>Peronosporaceae</taxon>
        <taxon>Phytophthora</taxon>
    </lineage>
</organism>
<name>A0A8S9UH74_PHYIN</name>
<dbReference type="AlphaFoldDB" id="A0A8S9UH74"/>
<sequence>MVQQSSNQGVRVPPLQGRVVAHLAYGLVPGLLAAAGVLNTEDSCQLDMLGDITEKEPHDFLGSQSPMSLLNGVSLAPKTAAAAPHCIVPH</sequence>